<evidence type="ECO:0000256" key="16">
    <source>
        <dbReference type="ARBA" id="ARBA00031473"/>
    </source>
</evidence>
<keyword evidence="8" id="KW-0548">Nucleotidyltransferase</keyword>
<gene>
    <name evidence="20" type="ORF">WJX81_006957</name>
</gene>
<evidence type="ECO:0000256" key="6">
    <source>
        <dbReference type="ARBA" id="ARBA00022679"/>
    </source>
</evidence>
<evidence type="ECO:0000256" key="1">
    <source>
        <dbReference type="ARBA" id="ARBA00004141"/>
    </source>
</evidence>
<feature type="domain" description="Cytidyltransferase-like" evidence="19">
    <location>
        <begin position="507"/>
        <end position="597"/>
    </location>
</feature>
<dbReference type="GO" id="GO:0016020">
    <property type="term" value="C:membrane"/>
    <property type="evidence" value="ECO:0007669"/>
    <property type="project" value="UniProtKB-SubCell"/>
</dbReference>
<dbReference type="EC" id="2.7.7.14" evidence="15"/>
<comment type="caution">
    <text evidence="20">The sequence shown here is derived from an EMBL/GenBank/DDBJ whole genome shotgun (WGS) entry which is preliminary data.</text>
</comment>
<dbReference type="InterPro" id="IPR004821">
    <property type="entry name" value="Cyt_trans-like"/>
</dbReference>
<feature type="transmembrane region" description="Helical" evidence="18">
    <location>
        <begin position="70"/>
        <end position="91"/>
    </location>
</feature>
<dbReference type="CDD" id="cd02174">
    <property type="entry name" value="CCT"/>
    <property type="match status" value="1"/>
</dbReference>
<evidence type="ECO:0000259" key="19">
    <source>
        <dbReference type="Pfam" id="PF01467"/>
    </source>
</evidence>
<feature type="domain" description="Cytidyltransferase-like" evidence="19">
    <location>
        <begin position="292"/>
        <end position="421"/>
    </location>
</feature>
<comment type="similarity">
    <text evidence="3">Belongs to the TMEM19 family.</text>
</comment>
<evidence type="ECO:0000256" key="9">
    <source>
        <dbReference type="ARBA" id="ARBA00022989"/>
    </source>
</evidence>
<evidence type="ECO:0000256" key="7">
    <source>
        <dbReference type="ARBA" id="ARBA00022692"/>
    </source>
</evidence>
<dbReference type="NCBIfam" id="TIGR00125">
    <property type="entry name" value="cyt_tran_rel"/>
    <property type="match status" value="2"/>
</dbReference>
<keyword evidence="6" id="KW-0808">Transferase</keyword>
<dbReference type="InterPro" id="IPR002794">
    <property type="entry name" value="DUF92_TMEM19"/>
</dbReference>
<protein>
    <recommendedName>
        <fullName evidence="15">ethanolamine-phosphate cytidylyltransferase</fullName>
        <ecNumber evidence="15">2.7.7.14</ecNumber>
    </recommendedName>
    <alternativeName>
        <fullName evidence="16">CTP:phosphoethanolamine cytidylyltransferase</fullName>
    </alternativeName>
</protein>
<dbReference type="CDD" id="cd02173">
    <property type="entry name" value="ECT"/>
    <property type="match status" value="1"/>
</dbReference>
<feature type="compositionally biased region" description="Polar residues" evidence="17">
    <location>
        <begin position="442"/>
        <end position="453"/>
    </location>
</feature>
<comment type="similarity">
    <text evidence="4">Belongs to the cytidylyltransferase family.</text>
</comment>
<comment type="pathway">
    <text evidence="2">Lipid metabolism.</text>
</comment>
<accession>A0AAW1RGD2</accession>
<keyword evidence="9 18" id="KW-1133">Transmembrane helix</keyword>
<dbReference type="GO" id="GO:0005737">
    <property type="term" value="C:cytoplasm"/>
    <property type="evidence" value="ECO:0007669"/>
    <property type="project" value="TreeGrafter"/>
</dbReference>
<feature type="transmembrane region" description="Helical" evidence="18">
    <location>
        <begin position="117"/>
        <end position="140"/>
    </location>
</feature>
<keyword evidence="11 18" id="KW-0472">Membrane</keyword>
<evidence type="ECO:0000256" key="14">
    <source>
        <dbReference type="ARBA" id="ARBA00024191"/>
    </source>
</evidence>
<dbReference type="InterPro" id="IPR044608">
    <property type="entry name" value="Ect1/PCYT2"/>
</dbReference>
<organism evidence="20 21">
    <name type="scientific">Elliptochloris bilobata</name>
    <dbReference type="NCBI Taxonomy" id="381761"/>
    <lineage>
        <taxon>Eukaryota</taxon>
        <taxon>Viridiplantae</taxon>
        <taxon>Chlorophyta</taxon>
        <taxon>core chlorophytes</taxon>
        <taxon>Trebouxiophyceae</taxon>
        <taxon>Trebouxiophyceae incertae sedis</taxon>
        <taxon>Elliptochloris clade</taxon>
        <taxon>Elliptochloris</taxon>
    </lineage>
</organism>
<evidence type="ECO:0000256" key="15">
    <source>
        <dbReference type="ARBA" id="ARBA00024221"/>
    </source>
</evidence>
<evidence type="ECO:0000313" key="20">
    <source>
        <dbReference type="EMBL" id="KAK9832648.1"/>
    </source>
</evidence>
<proteinExistence type="inferred from homology"/>
<evidence type="ECO:0000256" key="4">
    <source>
        <dbReference type="ARBA" id="ARBA00010101"/>
    </source>
</evidence>
<comment type="pathway">
    <text evidence="14">Phospholipid metabolism; phosphatidylethanolamine biosynthesis; phosphatidylethanolamine from ethanolamine: step 2/3.</text>
</comment>
<keyword evidence="13" id="KW-1208">Phospholipid metabolism</keyword>
<dbReference type="Pfam" id="PF01467">
    <property type="entry name" value="CTP_transf_like"/>
    <property type="match status" value="2"/>
</dbReference>
<dbReference type="EMBL" id="JALJOU010000040">
    <property type="protein sequence ID" value="KAK9832648.1"/>
    <property type="molecule type" value="Genomic_DNA"/>
</dbReference>
<comment type="subcellular location">
    <subcellularLocation>
        <location evidence="1">Membrane</location>
        <topology evidence="1">Multi-pass membrane protein</topology>
    </subcellularLocation>
</comment>
<dbReference type="InterPro" id="IPR014729">
    <property type="entry name" value="Rossmann-like_a/b/a_fold"/>
</dbReference>
<dbReference type="Gene3D" id="3.40.50.620">
    <property type="entry name" value="HUPs"/>
    <property type="match status" value="2"/>
</dbReference>
<dbReference type="AlphaFoldDB" id="A0AAW1RGD2"/>
<evidence type="ECO:0000256" key="5">
    <source>
        <dbReference type="ARBA" id="ARBA00022516"/>
    </source>
</evidence>
<dbReference type="InterPro" id="IPR041723">
    <property type="entry name" value="CCT"/>
</dbReference>
<evidence type="ECO:0000256" key="10">
    <source>
        <dbReference type="ARBA" id="ARBA00023098"/>
    </source>
</evidence>
<dbReference type="Pfam" id="PF01940">
    <property type="entry name" value="DUF92"/>
    <property type="match status" value="1"/>
</dbReference>
<dbReference type="PANTHER" id="PTHR45780:SF2">
    <property type="entry name" value="ETHANOLAMINE-PHOSPHATE CYTIDYLYLTRANSFERASE"/>
    <property type="match status" value="1"/>
</dbReference>
<evidence type="ECO:0000256" key="11">
    <source>
        <dbReference type="ARBA" id="ARBA00023136"/>
    </source>
</evidence>
<dbReference type="GO" id="GO:0004306">
    <property type="term" value="F:ethanolamine-phosphate cytidylyltransferase activity"/>
    <property type="evidence" value="ECO:0007669"/>
    <property type="project" value="UniProtKB-EC"/>
</dbReference>
<evidence type="ECO:0000256" key="3">
    <source>
        <dbReference type="ARBA" id="ARBA00009012"/>
    </source>
</evidence>
<dbReference type="PANTHER" id="PTHR45780">
    <property type="entry name" value="ETHANOLAMINE-PHOSPHATE CYTIDYLYLTRANSFERASE"/>
    <property type="match status" value="1"/>
</dbReference>
<dbReference type="GO" id="GO:0006646">
    <property type="term" value="P:phosphatidylethanolamine biosynthetic process"/>
    <property type="evidence" value="ECO:0007669"/>
    <property type="project" value="InterPro"/>
</dbReference>
<keyword evidence="10" id="KW-0443">Lipid metabolism</keyword>
<keyword evidence="5" id="KW-0444">Lipid biosynthesis</keyword>
<reference evidence="20 21" key="1">
    <citation type="journal article" date="2024" name="Nat. Commun.">
        <title>Phylogenomics reveals the evolutionary origins of lichenization in chlorophyte algae.</title>
        <authorList>
            <person name="Puginier C."/>
            <person name="Libourel C."/>
            <person name="Otte J."/>
            <person name="Skaloud P."/>
            <person name="Haon M."/>
            <person name="Grisel S."/>
            <person name="Petersen M."/>
            <person name="Berrin J.G."/>
            <person name="Delaux P.M."/>
            <person name="Dal Grande F."/>
            <person name="Keller J."/>
        </authorList>
    </citation>
    <scope>NUCLEOTIDE SEQUENCE [LARGE SCALE GENOMIC DNA]</scope>
    <source>
        <strain evidence="20 21">SAG 245.80</strain>
    </source>
</reference>
<evidence type="ECO:0000256" key="17">
    <source>
        <dbReference type="SAM" id="MobiDB-lite"/>
    </source>
</evidence>
<keyword evidence="21" id="KW-1185">Reference proteome</keyword>
<evidence type="ECO:0000256" key="8">
    <source>
        <dbReference type="ARBA" id="ARBA00022695"/>
    </source>
</evidence>
<dbReference type="SUPFAM" id="SSF52374">
    <property type="entry name" value="Nucleotidylyl transferase"/>
    <property type="match status" value="2"/>
</dbReference>
<evidence type="ECO:0000256" key="18">
    <source>
        <dbReference type="SAM" id="Phobius"/>
    </source>
</evidence>
<evidence type="ECO:0000313" key="21">
    <source>
        <dbReference type="Proteomes" id="UP001445335"/>
    </source>
</evidence>
<keyword evidence="12" id="KW-0594">Phospholipid biosynthesis</keyword>
<feature type="region of interest" description="Disordered" evidence="17">
    <location>
        <begin position="438"/>
        <end position="473"/>
    </location>
</feature>
<evidence type="ECO:0000256" key="2">
    <source>
        <dbReference type="ARBA" id="ARBA00005189"/>
    </source>
</evidence>
<evidence type="ECO:0000256" key="13">
    <source>
        <dbReference type="ARBA" id="ARBA00023264"/>
    </source>
</evidence>
<name>A0AAW1RGD2_9CHLO</name>
<dbReference type="Proteomes" id="UP001445335">
    <property type="component" value="Unassembled WGS sequence"/>
</dbReference>
<sequence length="672" mass="71995">MPKRRQRGRGICQSTKALTAFLETALQATPGLSAGAEVNSMVFLLGIRVLLAGLTPAGVAHSWVLGTLVYSAFGLGGYVLVCLYFIFGSAVTKVRLAQKQKEGIAEARSGRRSPGSVWGSGLAGTVCAACALVTGNVALWRIGFVASFVSKLSDTVSSEIGKAYGRTTYLATTLQRVPRGTEGAVSAEGTAAGLAAAIAFAALAAALGQVTLADAAVVAAAATAANLFESLLGAAVQGRVTWLSNDAVNALQISVASALAYQYRPGTISEYISSLLARHAKRRRRRKPVRVYMDGCFDMMHYGHANAMRQAKGLGDELVLGLIPDSEILMAKGPPVMNDAERKTMVESVKWVDEVIEGVPYELGPEFLAELFSKHAIDYVVHGDDPCLLPDGSDAYAYAKKQGRFRMIKRTEGVSSTDIVGRMLMCTRDNARFREDKRELTKQFSQGRESSASGEPADGGRSQNGDGSGRKGAATQHTLISRFMPTSRRIVQFSDGRSAPPDARIVYIDGAFDLFHPGHVQILKAARAAGDFLLVGLHSDEDVRDRRGPHLPIMDLHERALSVLACCHVNEVIIGAPLELTEDLLTTFNIAHVVRGSVTETGPAGAALAARRYAAAHMRGIFQLLPSPSDMTTATIIHRIVHNRAQYEARNAKKAKSEAAYYSSQKTFVQEG</sequence>
<keyword evidence="7 18" id="KW-0812">Transmembrane</keyword>
<feature type="transmembrane region" description="Helical" evidence="18">
    <location>
        <begin position="42"/>
        <end position="64"/>
    </location>
</feature>
<evidence type="ECO:0000256" key="12">
    <source>
        <dbReference type="ARBA" id="ARBA00023209"/>
    </source>
</evidence>